<dbReference type="Gene3D" id="1.10.150.240">
    <property type="entry name" value="Putative phosphatase, domain 2"/>
    <property type="match status" value="1"/>
</dbReference>
<sequence>MARLTTIGFDADDTLWHNEQFYRLTQDRFAALLADHADRDHLETRLLAAERRNLGRYGFGIKGFMLSMIETAIEVTEDRVPATVIRQIIEAGQDMLAHPVDLLPHARAAVESAAQDHRVLLITKGDLLDQERKLAQSGLGDLFDGVEIVSDKTAPVYARIFAEHGDGSDRAVMIGNSMKSDVLPVIEAGGHGVFVPHGHVWALEAADPPENNPKFHEIPDLGALPDLLEKLAEPELRKSVGTKI</sequence>
<evidence type="ECO:0000313" key="3">
    <source>
        <dbReference type="Proteomes" id="UP000285908"/>
    </source>
</evidence>
<keyword evidence="1 2" id="KW-0378">Hydrolase</keyword>
<accession>A0A438AFG4</accession>
<dbReference type="InterPro" id="IPR023198">
    <property type="entry name" value="PGP-like_dom2"/>
</dbReference>
<organism evidence="2 3">
    <name type="scientific">Mesobaculum littorinae</name>
    <dbReference type="NCBI Taxonomy" id="2486419"/>
    <lineage>
        <taxon>Bacteria</taxon>
        <taxon>Pseudomonadati</taxon>
        <taxon>Pseudomonadota</taxon>
        <taxon>Alphaproteobacteria</taxon>
        <taxon>Rhodobacterales</taxon>
        <taxon>Roseobacteraceae</taxon>
        <taxon>Mesobaculum</taxon>
    </lineage>
</organism>
<evidence type="ECO:0000313" key="2">
    <source>
        <dbReference type="EMBL" id="RVV97451.1"/>
    </source>
</evidence>
<name>A0A438AFG4_9RHOB</name>
<proteinExistence type="predicted"/>
<gene>
    <name evidence="2" type="ORF">EKE94_12945</name>
</gene>
<reference evidence="2 3" key="1">
    <citation type="submission" date="2018-11" db="EMBL/GenBank/DDBJ databases">
        <title>Mesobaculum littorinae gen. nov., sp. nov., isolated from Littorina scabra that represents a novel genus of the order Rhodobacteraceae.</title>
        <authorList>
            <person name="Li F."/>
        </authorList>
    </citation>
    <scope>NUCLEOTIDE SEQUENCE [LARGE SCALE GENOMIC DNA]</scope>
    <source>
        <strain evidence="2 3">M0103</strain>
    </source>
</reference>
<dbReference type="Gene3D" id="3.40.50.1000">
    <property type="entry name" value="HAD superfamily/HAD-like"/>
    <property type="match status" value="1"/>
</dbReference>
<dbReference type="GO" id="GO:0016787">
    <property type="term" value="F:hydrolase activity"/>
    <property type="evidence" value="ECO:0007669"/>
    <property type="project" value="UniProtKB-KW"/>
</dbReference>
<dbReference type="EMBL" id="RQXX01000004">
    <property type="protein sequence ID" value="RVV97451.1"/>
    <property type="molecule type" value="Genomic_DNA"/>
</dbReference>
<evidence type="ECO:0000256" key="1">
    <source>
        <dbReference type="ARBA" id="ARBA00022801"/>
    </source>
</evidence>
<dbReference type="AlphaFoldDB" id="A0A438AFG4"/>
<dbReference type="Pfam" id="PF00702">
    <property type="entry name" value="Hydrolase"/>
    <property type="match status" value="1"/>
</dbReference>
<dbReference type="RefSeq" id="WP_127907046.1">
    <property type="nucleotide sequence ID" value="NZ_RQXX01000004.1"/>
</dbReference>
<dbReference type="PANTHER" id="PTHR43316:SF8">
    <property type="entry name" value="HAD FAMILY HYDROLASE"/>
    <property type="match status" value="1"/>
</dbReference>
<comment type="caution">
    <text evidence="2">The sequence shown here is derived from an EMBL/GenBank/DDBJ whole genome shotgun (WGS) entry which is preliminary data.</text>
</comment>
<dbReference type="OrthoDB" id="6101375at2"/>
<keyword evidence="3" id="KW-1185">Reference proteome</keyword>
<dbReference type="InterPro" id="IPR036412">
    <property type="entry name" value="HAD-like_sf"/>
</dbReference>
<dbReference type="PANTHER" id="PTHR43316">
    <property type="entry name" value="HYDROLASE, HALOACID DELAHOGENASE-RELATED"/>
    <property type="match status" value="1"/>
</dbReference>
<dbReference type="SUPFAM" id="SSF56784">
    <property type="entry name" value="HAD-like"/>
    <property type="match status" value="1"/>
</dbReference>
<protein>
    <submittedName>
        <fullName evidence="2">HAD family hydrolase</fullName>
    </submittedName>
</protein>
<dbReference type="Proteomes" id="UP000285908">
    <property type="component" value="Unassembled WGS sequence"/>
</dbReference>
<dbReference type="InterPro" id="IPR051540">
    <property type="entry name" value="S-2-haloacid_dehalogenase"/>
</dbReference>
<dbReference type="InterPro" id="IPR023214">
    <property type="entry name" value="HAD_sf"/>
</dbReference>